<evidence type="ECO:0000256" key="2">
    <source>
        <dbReference type="ARBA" id="ARBA00022516"/>
    </source>
</evidence>
<dbReference type="Proteomes" id="UP001235939">
    <property type="component" value="Chromosome 17"/>
</dbReference>
<comment type="catalytic activity">
    <reaction evidence="10">
        <text>a very-long-chain acyl-CoA + malonyl-CoA + H(+) = a very-long-chain 3-oxoacyl-CoA + CO2 + CoA</text>
        <dbReference type="Rhea" id="RHEA:32727"/>
        <dbReference type="ChEBI" id="CHEBI:15378"/>
        <dbReference type="ChEBI" id="CHEBI:16526"/>
        <dbReference type="ChEBI" id="CHEBI:57287"/>
        <dbReference type="ChEBI" id="CHEBI:57384"/>
        <dbReference type="ChEBI" id="CHEBI:90725"/>
        <dbReference type="ChEBI" id="CHEBI:90736"/>
        <dbReference type="EC" id="2.3.1.199"/>
    </reaction>
</comment>
<evidence type="ECO:0000256" key="6">
    <source>
        <dbReference type="ARBA" id="ARBA00022989"/>
    </source>
</evidence>
<comment type="subcellular location">
    <subcellularLocation>
        <location evidence="1">Membrane</location>
        <topology evidence="1">Multi-pass membrane protein</topology>
    </subcellularLocation>
</comment>
<protein>
    <recommendedName>
        <fullName evidence="10">Elongation of very long chain fatty acids protein</fullName>
        <ecNumber evidence="10">2.3.1.199</ecNumber>
    </recommendedName>
    <alternativeName>
        <fullName evidence="10">Very-long-chain 3-oxoacyl-CoA synthase</fullName>
    </alternativeName>
</protein>
<evidence type="ECO:0000313" key="11">
    <source>
        <dbReference type="EMBL" id="UYV79461.1"/>
    </source>
</evidence>
<evidence type="ECO:0000256" key="10">
    <source>
        <dbReference type="RuleBase" id="RU361115"/>
    </source>
</evidence>
<keyword evidence="7 10" id="KW-0443">Lipid metabolism</keyword>
<keyword evidence="8 10" id="KW-0472">Membrane</keyword>
<comment type="similarity">
    <text evidence="10">Belongs to the ELO family.</text>
</comment>
<evidence type="ECO:0000256" key="4">
    <source>
        <dbReference type="ARBA" id="ARBA00022692"/>
    </source>
</evidence>
<proteinExistence type="inferred from homology"/>
<dbReference type="PANTHER" id="PTHR11157:SF69">
    <property type="entry name" value="ELONGATION OF VERY LONG CHAIN FATTY ACIDS PROTEIN 7"/>
    <property type="match status" value="1"/>
</dbReference>
<evidence type="ECO:0000256" key="1">
    <source>
        <dbReference type="ARBA" id="ARBA00004141"/>
    </source>
</evidence>
<gene>
    <name evidence="11" type="ORF">LAZ67_17002703</name>
</gene>
<keyword evidence="6 10" id="KW-1133">Transmembrane helix</keyword>
<dbReference type="PANTHER" id="PTHR11157">
    <property type="entry name" value="FATTY ACID ACYL TRANSFERASE-RELATED"/>
    <property type="match status" value="1"/>
</dbReference>
<feature type="transmembrane region" description="Helical" evidence="10">
    <location>
        <begin position="241"/>
        <end position="260"/>
    </location>
</feature>
<organism evidence="11 12">
    <name type="scientific">Cordylochernes scorpioides</name>
    <dbReference type="NCBI Taxonomy" id="51811"/>
    <lineage>
        <taxon>Eukaryota</taxon>
        <taxon>Metazoa</taxon>
        <taxon>Ecdysozoa</taxon>
        <taxon>Arthropoda</taxon>
        <taxon>Chelicerata</taxon>
        <taxon>Arachnida</taxon>
        <taxon>Pseudoscorpiones</taxon>
        <taxon>Cheliferoidea</taxon>
        <taxon>Chernetidae</taxon>
        <taxon>Cordylochernes</taxon>
    </lineage>
</organism>
<dbReference type="Pfam" id="PF01151">
    <property type="entry name" value="ELO"/>
    <property type="match status" value="1"/>
</dbReference>
<evidence type="ECO:0000313" key="12">
    <source>
        <dbReference type="Proteomes" id="UP001235939"/>
    </source>
</evidence>
<evidence type="ECO:0000256" key="9">
    <source>
        <dbReference type="ARBA" id="ARBA00023160"/>
    </source>
</evidence>
<dbReference type="EMBL" id="CP092879">
    <property type="protein sequence ID" value="UYV79461.1"/>
    <property type="molecule type" value="Genomic_DNA"/>
</dbReference>
<sequence length="293" mass="33878">MDRVFIDQFRDANVSSVVDPRTSGWPLLGTPFPMLAIIFSYIYFVKVLGPNYMKNRPAFELKGLIVTYNILMVVFSAWFFFYGGSYTYLSGNFSWLCEPIDYSATPRTMDMVAIGWWYLMLKITEFVSSEELSSVQIFFVLRKKFTQISVLHVVHHSLVAWGVWIGMKFGAGGNNAFFPFINCFVHMVMYSYYCLAALGPKVRPYLWWKKYLTIFQMVQFVIAFLHAMVPLFVDCGYHPGFSYALMAHAVLFWVMFYNFYRKAYLKQGAKNGALPSGNSKMDVNANLKKTKDQ</sequence>
<dbReference type="EC" id="2.3.1.199" evidence="10"/>
<evidence type="ECO:0000256" key="7">
    <source>
        <dbReference type="ARBA" id="ARBA00023098"/>
    </source>
</evidence>
<keyword evidence="12" id="KW-1185">Reference proteome</keyword>
<accession>A0ABY6LEA1</accession>
<feature type="transmembrane region" description="Helical" evidence="10">
    <location>
        <begin position="65"/>
        <end position="89"/>
    </location>
</feature>
<feature type="transmembrane region" description="Helical" evidence="10">
    <location>
        <begin position="25"/>
        <end position="44"/>
    </location>
</feature>
<evidence type="ECO:0000256" key="3">
    <source>
        <dbReference type="ARBA" id="ARBA00022679"/>
    </source>
</evidence>
<keyword evidence="9 10" id="KW-0275">Fatty acid biosynthesis</keyword>
<dbReference type="InterPro" id="IPR002076">
    <property type="entry name" value="ELO_fam"/>
</dbReference>
<keyword evidence="4 10" id="KW-0812">Transmembrane</keyword>
<feature type="transmembrane region" description="Helical" evidence="10">
    <location>
        <begin position="148"/>
        <end position="165"/>
    </location>
</feature>
<feature type="transmembrane region" description="Helical" evidence="10">
    <location>
        <begin position="211"/>
        <end position="229"/>
    </location>
</feature>
<keyword evidence="3 10" id="KW-0808">Transferase</keyword>
<evidence type="ECO:0000256" key="8">
    <source>
        <dbReference type="ARBA" id="ARBA00023136"/>
    </source>
</evidence>
<evidence type="ECO:0000256" key="5">
    <source>
        <dbReference type="ARBA" id="ARBA00022832"/>
    </source>
</evidence>
<keyword evidence="2 10" id="KW-0444">Lipid biosynthesis</keyword>
<name>A0ABY6LEA1_9ARAC</name>
<feature type="transmembrane region" description="Helical" evidence="10">
    <location>
        <begin position="177"/>
        <end position="199"/>
    </location>
</feature>
<reference evidence="11 12" key="1">
    <citation type="submission" date="2022-01" db="EMBL/GenBank/DDBJ databases">
        <title>A chromosomal length assembly of Cordylochernes scorpioides.</title>
        <authorList>
            <person name="Zeh D."/>
            <person name="Zeh J."/>
        </authorList>
    </citation>
    <scope>NUCLEOTIDE SEQUENCE [LARGE SCALE GENOMIC DNA]</scope>
    <source>
        <strain evidence="11">IN4F17</strain>
        <tissue evidence="11">Whole Body</tissue>
    </source>
</reference>
<keyword evidence="5 10" id="KW-0276">Fatty acid metabolism</keyword>